<comment type="function">
    <text evidence="15">Lytic polysaccharide monooxygenase (LMPO) that depolymerizes crystalline and amorphous polysaccharides via the oxidation of scissile alpha- or beta-(1-4)-glycosidic bonds, yielding C1 and/or C4 oxidation products. Catalysis by LPMOs requires the reduction of the active-site copper from Cu(II) to Cu(I) by a reducing agent and H(2)O(2) or O(2) as a cosubstrate.</text>
</comment>
<dbReference type="Proteomes" id="UP000676310">
    <property type="component" value="Unassembled WGS sequence"/>
</dbReference>
<gene>
    <name evidence="19" type="ORF">ALTATR162_LOCUS3569</name>
</gene>
<evidence type="ECO:0000256" key="7">
    <source>
        <dbReference type="ARBA" id="ARBA00023002"/>
    </source>
</evidence>
<evidence type="ECO:0000256" key="2">
    <source>
        <dbReference type="ARBA" id="ARBA00004613"/>
    </source>
</evidence>
<dbReference type="Gene3D" id="3.90.1640.30">
    <property type="match status" value="1"/>
</dbReference>
<comment type="similarity">
    <text evidence="13">Belongs to the polysaccharide monooxygenase AA9 family.</text>
</comment>
<keyword evidence="6 15" id="KW-0136">Cellulose degradation</keyword>
<evidence type="ECO:0000256" key="3">
    <source>
        <dbReference type="ARBA" id="ARBA00022525"/>
    </source>
</evidence>
<keyword evidence="11 15" id="KW-0119">Carbohydrate metabolism</keyword>
<comment type="catalytic activity">
    <reaction evidence="14 15">
        <text>[(1-&gt;4)-beta-D-glucosyl]n+m + reduced acceptor + O2 = 4-dehydro-beta-D-glucosyl-[(1-&gt;4)-beta-D-glucosyl]n-1 + [(1-&gt;4)-beta-D-glucosyl]m + acceptor + H2O.</text>
        <dbReference type="EC" id="1.14.99.56"/>
    </reaction>
</comment>
<name>A0A8J2N081_9PLEO</name>
<dbReference type="RefSeq" id="XP_043167112.1">
    <property type="nucleotide sequence ID" value="XM_043311177.1"/>
</dbReference>
<evidence type="ECO:0000256" key="12">
    <source>
        <dbReference type="ARBA" id="ARBA00023326"/>
    </source>
</evidence>
<evidence type="ECO:0000256" key="16">
    <source>
        <dbReference type="SAM" id="MobiDB-lite"/>
    </source>
</evidence>
<evidence type="ECO:0000256" key="6">
    <source>
        <dbReference type="ARBA" id="ARBA00023001"/>
    </source>
</evidence>
<evidence type="ECO:0000256" key="13">
    <source>
        <dbReference type="ARBA" id="ARBA00044502"/>
    </source>
</evidence>
<dbReference type="EMBL" id="CAJRGZ010000016">
    <property type="protein sequence ID" value="CAG5154344.1"/>
    <property type="molecule type" value="Genomic_DNA"/>
</dbReference>
<sequence>MSSLAKRKAEKDISPPKTKKTKTIIPAYHLTSSRQDESGEIIWPARKEQIERAREIIKECAEAKKPIVILPDKDADGLSSGAILHHTVTALGLPPSLISVYFPPKGSNVHESTTKAALTAMSPSYIFVLDQGSRKTPPIIDLPHTCLVIDHHFADEGGFPQGADYVTAHDCPPVATSALLTYTICLPLHADLHDKVSWLAALGTHGDLGSSIKWEPPFPDMTATFKLHPKKAINDAVALVNAPRRSAAYNVHDAWDAVISATTPGDITTKNEKLQLASLEVRRETERCTHTPPKFSADATIALLTISSAAQIHPVIATRWSGTLKSNKLEVVMCANEGYLPDKVNFSCRVAKCARAREGEEKVDIIKKLESIVADDKELRNRLGESFARGHKEASGGIVGKGEWEEFKKLMGMKYATVLLAAAATVSAHSTWQELWVGTEDKAGTCVRTVKDNSPVTSLTSPDMFCGRGPAASSGVCEVAAGGSLTVEMHAQPNSRSCSQPAIGGNHYGPVLIYMAKVADAKTATSGSFFKVAEDGYTGTTASWGTEILNANCGKRAFTVPKNIASGDYLVRAEAIALHAGANNPQPYVSCFQVKVTGGGSATPAGVSFPGGYKTSDPVFTKAIYDSSFKYVSPGPAVYSG</sequence>
<protein>
    <recommendedName>
        <fullName evidence="15">AA9 family lytic polysaccharide monooxygenase</fullName>
        <ecNumber evidence="15">1.14.99.56</ecNumber>
    </recommendedName>
    <alternativeName>
        <fullName evidence="15">Endo-beta-1,4-glucanase</fullName>
    </alternativeName>
    <alternativeName>
        <fullName evidence="15">Glycosyl hydrolase 61 family protein</fullName>
    </alternativeName>
</protein>
<evidence type="ECO:0000256" key="11">
    <source>
        <dbReference type="ARBA" id="ARBA00023277"/>
    </source>
</evidence>
<keyword evidence="9" id="KW-0503">Monooxygenase</keyword>
<reference evidence="19" key="1">
    <citation type="submission" date="2021-05" db="EMBL/GenBank/DDBJ databases">
        <authorList>
            <person name="Stam R."/>
        </authorList>
    </citation>
    <scope>NUCLEOTIDE SEQUENCE</scope>
    <source>
        <strain evidence="19">CS162</strain>
    </source>
</reference>
<comment type="cofactor">
    <cofactor evidence="1">
        <name>Cu(2+)</name>
        <dbReference type="ChEBI" id="CHEBI:29036"/>
    </cofactor>
</comment>
<dbReference type="Pfam" id="PF01368">
    <property type="entry name" value="DHH"/>
    <property type="match status" value="1"/>
</dbReference>
<dbReference type="GeneID" id="67015139"/>
<dbReference type="GO" id="GO:0046872">
    <property type="term" value="F:metal ion binding"/>
    <property type="evidence" value="ECO:0007669"/>
    <property type="project" value="UniProtKB-KW"/>
</dbReference>
<dbReference type="AlphaFoldDB" id="A0A8J2N081"/>
<dbReference type="CDD" id="cd21175">
    <property type="entry name" value="LPMO_AA9"/>
    <property type="match status" value="1"/>
</dbReference>
<comment type="domain">
    <text evidence="15">Has a modular structure: an endo-beta-1,4-glucanase catalytic module at the N-terminus, a linker rich in serines and threonines, and a C-terminal carbohydrate-binding module (CBM).</text>
</comment>
<dbReference type="Pfam" id="PF03443">
    <property type="entry name" value="AA9"/>
    <property type="match status" value="1"/>
</dbReference>
<proteinExistence type="inferred from homology"/>
<evidence type="ECO:0000259" key="17">
    <source>
        <dbReference type="Pfam" id="PF01368"/>
    </source>
</evidence>
<evidence type="ECO:0000313" key="19">
    <source>
        <dbReference type="EMBL" id="CAG5154344.1"/>
    </source>
</evidence>
<keyword evidence="4" id="KW-0479">Metal-binding</keyword>
<dbReference type="EC" id="1.14.99.56" evidence="15"/>
<feature type="domain" description="DDH" evidence="17">
    <location>
        <begin position="67"/>
        <end position="185"/>
    </location>
</feature>
<keyword evidence="12 15" id="KW-0624">Polysaccharide degradation</keyword>
<dbReference type="InterPro" id="IPR005103">
    <property type="entry name" value="AA9_LPMO"/>
</dbReference>
<evidence type="ECO:0000256" key="5">
    <source>
        <dbReference type="ARBA" id="ARBA00022729"/>
    </source>
</evidence>
<evidence type="ECO:0000313" key="20">
    <source>
        <dbReference type="Proteomes" id="UP000676310"/>
    </source>
</evidence>
<evidence type="ECO:0000256" key="10">
    <source>
        <dbReference type="ARBA" id="ARBA00023157"/>
    </source>
</evidence>
<organism evidence="19 20">
    <name type="scientific">Alternaria atra</name>
    <dbReference type="NCBI Taxonomy" id="119953"/>
    <lineage>
        <taxon>Eukaryota</taxon>
        <taxon>Fungi</taxon>
        <taxon>Dikarya</taxon>
        <taxon>Ascomycota</taxon>
        <taxon>Pezizomycotina</taxon>
        <taxon>Dothideomycetes</taxon>
        <taxon>Pleosporomycetidae</taxon>
        <taxon>Pleosporales</taxon>
        <taxon>Pleosporineae</taxon>
        <taxon>Pleosporaceae</taxon>
        <taxon>Alternaria</taxon>
        <taxon>Alternaria sect. Ulocladioides</taxon>
    </lineage>
</organism>
<keyword evidence="20" id="KW-1185">Reference proteome</keyword>
<dbReference type="PANTHER" id="PTHR33353:SF9">
    <property type="entry name" value="ENDOGLUCANASE II"/>
    <property type="match status" value="1"/>
</dbReference>
<dbReference type="GO" id="GO:0030245">
    <property type="term" value="P:cellulose catabolic process"/>
    <property type="evidence" value="ECO:0007669"/>
    <property type="project" value="UniProtKB-UniRule"/>
</dbReference>
<comment type="subcellular location">
    <subcellularLocation>
        <location evidence="2 15">Secreted</location>
    </subcellularLocation>
</comment>
<keyword evidence="8" id="KW-0186">Copper</keyword>
<dbReference type="OrthoDB" id="284473at2759"/>
<feature type="domain" description="Auxiliary Activity family 9 catalytic" evidence="18">
    <location>
        <begin position="429"/>
        <end position="627"/>
    </location>
</feature>
<dbReference type="PANTHER" id="PTHR33353">
    <property type="entry name" value="PUTATIVE (AFU_ORTHOLOGUE AFUA_1G12560)-RELATED"/>
    <property type="match status" value="1"/>
</dbReference>
<keyword evidence="5" id="KW-0732">Signal</keyword>
<keyword evidence="3 15" id="KW-0964">Secreted</keyword>
<accession>A0A8J2N081</accession>
<dbReference type="GO" id="GO:0005576">
    <property type="term" value="C:extracellular region"/>
    <property type="evidence" value="ECO:0007669"/>
    <property type="project" value="UniProtKB-SubCell"/>
</dbReference>
<dbReference type="InterPro" id="IPR001667">
    <property type="entry name" value="DDH_dom"/>
</dbReference>
<dbReference type="InterPro" id="IPR049892">
    <property type="entry name" value="AA9"/>
</dbReference>
<dbReference type="Gene3D" id="2.70.50.70">
    <property type="match status" value="1"/>
</dbReference>
<dbReference type="InterPro" id="IPR038763">
    <property type="entry name" value="DHH_sf"/>
</dbReference>
<evidence type="ECO:0000256" key="9">
    <source>
        <dbReference type="ARBA" id="ARBA00023033"/>
    </source>
</evidence>
<keyword evidence="7" id="KW-0560">Oxidoreductase</keyword>
<feature type="region of interest" description="Disordered" evidence="16">
    <location>
        <begin position="1"/>
        <end position="22"/>
    </location>
</feature>
<dbReference type="SUPFAM" id="SSF64182">
    <property type="entry name" value="DHH phosphoesterases"/>
    <property type="match status" value="1"/>
</dbReference>
<comment type="caution">
    <text evidence="19">The sequence shown here is derived from an EMBL/GenBank/DDBJ whole genome shotgun (WGS) entry which is preliminary data.</text>
</comment>
<evidence type="ECO:0000256" key="8">
    <source>
        <dbReference type="ARBA" id="ARBA00023008"/>
    </source>
</evidence>
<dbReference type="GO" id="GO:0008810">
    <property type="term" value="F:cellulase activity"/>
    <property type="evidence" value="ECO:0007669"/>
    <property type="project" value="UniProtKB-UniRule"/>
</dbReference>
<dbReference type="GO" id="GO:0030248">
    <property type="term" value="F:cellulose binding"/>
    <property type="evidence" value="ECO:0007669"/>
    <property type="project" value="UniProtKB-UniRule"/>
</dbReference>
<evidence type="ECO:0000256" key="15">
    <source>
        <dbReference type="RuleBase" id="RU368122"/>
    </source>
</evidence>
<evidence type="ECO:0000256" key="4">
    <source>
        <dbReference type="ARBA" id="ARBA00022723"/>
    </source>
</evidence>
<evidence type="ECO:0000259" key="18">
    <source>
        <dbReference type="Pfam" id="PF03443"/>
    </source>
</evidence>
<evidence type="ECO:0000256" key="1">
    <source>
        <dbReference type="ARBA" id="ARBA00001973"/>
    </source>
</evidence>
<evidence type="ECO:0000256" key="14">
    <source>
        <dbReference type="ARBA" id="ARBA00045077"/>
    </source>
</evidence>
<dbReference type="GO" id="GO:0004497">
    <property type="term" value="F:monooxygenase activity"/>
    <property type="evidence" value="ECO:0007669"/>
    <property type="project" value="UniProtKB-KW"/>
</dbReference>
<keyword evidence="10 15" id="KW-1015">Disulfide bond</keyword>